<dbReference type="RefSeq" id="WP_205121657.1">
    <property type="nucleotide sequence ID" value="NZ_JAFBCM010000001.1"/>
</dbReference>
<sequence>MTHESADRGGVRAANQGMLLPTGWYENDHITILKVIGSDGNKAILVNNCEQFSEQHND</sequence>
<proteinExistence type="predicted"/>
<evidence type="ECO:0000313" key="2">
    <source>
        <dbReference type="Proteomes" id="UP001595699"/>
    </source>
</evidence>
<dbReference type="EMBL" id="JBHRZH010000003">
    <property type="protein sequence ID" value="MFC3759724.1"/>
    <property type="molecule type" value="Genomic_DNA"/>
</dbReference>
<protein>
    <submittedName>
        <fullName evidence="1">Uncharacterized protein</fullName>
    </submittedName>
</protein>
<dbReference type="Proteomes" id="UP001595699">
    <property type="component" value="Unassembled WGS sequence"/>
</dbReference>
<keyword evidence="2" id="KW-1185">Reference proteome</keyword>
<gene>
    <name evidence="1" type="ORF">ACFOUW_02660</name>
</gene>
<accession>A0ABV7Y4M5</accession>
<evidence type="ECO:0000313" key="1">
    <source>
        <dbReference type="EMBL" id="MFC3759724.1"/>
    </source>
</evidence>
<reference evidence="2" key="1">
    <citation type="journal article" date="2019" name="Int. J. Syst. Evol. Microbiol.">
        <title>The Global Catalogue of Microorganisms (GCM) 10K type strain sequencing project: providing services to taxonomists for standard genome sequencing and annotation.</title>
        <authorList>
            <consortium name="The Broad Institute Genomics Platform"/>
            <consortium name="The Broad Institute Genome Sequencing Center for Infectious Disease"/>
            <person name="Wu L."/>
            <person name="Ma J."/>
        </authorList>
    </citation>
    <scope>NUCLEOTIDE SEQUENCE [LARGE SCALE GENOMIC DNA]</scope>
    <source>
        <strain evidence="2">CGMCC 4.7241</strain>
    </source>
</reference>
<comment type="caution">
    <text evidence="1">The sequence shown here is derived from an EMBL/GenBank/DDBJ whole genome shotgun (WGS) entry which is preliminary data.</text>
</comment>
<organism evidence="1 2">
    <name type="scientific">Tenggerimyces flavus</name>
    <dbReference type="NCBI Taxonomy" id="1708749"/>
    <lineage>
        <taxon>Bacteria</taxon>
        <taxon>Bacillati</taxon>
        <taxon>Actinomycetota</taxon>
        <taxon>Actinomycetes</taxon>
        <taxon>Propionibacteriales</taxon>
        <taxon>Nocardioidaceae</taxon>
        <taxon>Tenggerimyces</taxon>
    </lineage>
</organism>
<name>A0ABV7Y4M5_9ACTN</name>